<feature type="compositionally biased region" description="Low complexity" evidence="1">
    <location>
        <begin position="144"/>
        <end position="162"/>
    </location>
</feature>
<protein>
    <submittedName>
        <fullName evidence="2 3">Uncharacterized protein</fullName>
    </submittedName>
</protein>
<feature type="region of interest" description="Disordered" evidence="1">
    <location>
        <begin position="129"/>
        <end position="162"/>
    </location>
</feature>
<dbReference type="EnsemblFungi" id="EJT74539">
    <property type="protein sequence ID" value="EJT74539"/>
    <property type="gene ID" value="GGTG_08379"/>
</dbReference>
<name>J3P4E3_GAET3</name>
<dbReference type="GeneID" id="20348837"/>
<dbReference type="VEuPathDB" id="FungiDB:GGTG_08379"/>
<evidence type="ECO:0000313" key="4">
    <source>
        <dbReference type="Proteomes" id="UP000006039"/>
    </source>
</evidence>
<dbReference type="OrthoDB" id="5332316at2759"/>
<gene>
    <name evidence="3" type="primary">20348837</name>
    <name evidence="2" type="ORF">GGTG_08379</name>
</gene>
<accession>J3P4E3</accession>
<reference evidence="3" key="4">
    <citation type="journal article" date="2015" name="G3 (Bethesda)">
        <title>Genome sequences of three phytopathogenic species of the Magnaporthaceae family of fungi.</title>
        <authorList>
            <person name="Okagaki L.H."/>
            <person name="Nunes C.C."/>
            <person name="Sailsbery J."/>
            <person name="Clay B."/>
            <person name="Brown D."/>
            <person name="John T."/>
            <person name="Oh Y."/>
            <person name="Young N."/>
            <person name="Fitzgerald M."/>
            <person name="Haas B.J."/>
            <person name="Zeng Q."/>
            <person name="Young S."/>
            <person name="Adiconis X."/>
            <person name="Fan L."/>
            <person name="Levin J.Z."/>
            <person name="Mitchell T.K."/>
            <person name="Okubara P.A."/>
            <person name="Farman M.L."/>
            <person name="Kohn L.M."/>
            <person name="Birren B."/>
            <person name="Ma L.-J."/>
            <person name="Dean R.A."/>
        </authorList>
    </citation>
    <scope>NUCLEOTIDE SEQUENCE</scope>
    <source>
        <strain evidence="3">R3-111a-1</strain>
    </source>
</reference>
<dbReference type="HOGENOM" id="CLU_472550_0_0_1"/>
<sequence length="577" mass="61954">MTRGRSLVRRIGNPGPPSKAAGWSRFQAAPSAPPLSTPRPKPTQHTPNPFASLVAPQQQEPTQRRPEPQLSADIPTPPPAWPDISGFASAPADAAIQSWSQPDRASRAWLTRSLVSRRARREDSARWLELTLGGGGGGGPELPPSSSSSPSSPQQQPRPAEKPAALYLSATSTSLLPSDFYRLAPQSDHVHFWTTRNSLRAVLQARHPVTHQPLGHYTLIFDSAAAAAAYLDAARRLHLRSNEPGVLGLPTARVPRATLPFRVRKVGLAVPTWGRRPPNPTDGGSPGDRGPSTTPGGHARDDFLTSWPEFLGHAFDVRSFTLAPPSVPLTMRVRPLAEPGSDEGGRAAAAAAAADELDLDAATLYGDDRSARASLGGKNSTTKNTNNPGPGPDAWARAPGFEWGRALGGEMSRAVRNRDFEVTQVLCTFDDVGGDTSGGLTRKGVTLPSVGRLIDLDGRRRNLTWRLRPSDAVLPVHGAATALGAADVSIEDVEAALAAGVDLTGDLLRYSSARQPQPGDDDAGADAFFGPRDEPRYRRYLLSFQDAAEAKRFAREWHKRRVLVKGEVWRVNATALW</sequence>
<evidence type="ECO:0000313" key="2">
    <source>
        <dbReference type="EMBL" id="EJT74539.1"/>
    </source>
</evidence>
<dbReference type="Proteomes" id="UP000006039">
    <property type="component" value="Unassembled WGS sequence"/>
</dbReference>
<dbReference type="AlphaFoldDB" id="J3P4E3"/>
<feature type="compositionally biased region" description="Low complexity" evidence="1">
    <location>
        <begin position="376"/>
        <end position="388"/>
    </location>
</feature>
<evidence type="ECO:0000256" key="1">
    <source>
        <dbReference type="SAM" id="MobiDB-lite"/>
    </source>
</evidence>
<reference evidence="4" key="1">
    <citation type="submission" date="2010-07" db="EMBL/GenBank/DDBJ databases">
        <title>The genome sequence of Gaeumannomyces graminis var. tritici strain R3-111a-1.</title>
        <authorList>
            <consortium name="The Broad Institute Genome Sequencing Platform"/>
            <person name="Ma L.-J."/>
            <person name="Dead R."/>
            <person name="Young S."/>
            <person name="Zeng Q."/>
            <person name="Koehrsen M."/>
            <person name="Alvarado L."/>
            <person name="Berlin A."/>
            <person name="Chapman S.B."/>
            <person name="Chen Z."/>
            <person name="Freedman E."/>
            <person name="Gellesch M."/>
            <person name="Goldberg J."/>
            <person name="Griggs A."/>
            <person name="Gujja S."/>
            <person name="Heilman E.R."/>
            <person name="Heiman D."/>
            <person name="Hepburn T."/>
            <person name="Howarth C."/>
            <person name="Jen D."/>
            <person name="Larson L."/>
            <person name="Mehta T."/>
            <person name="Neiman D."/>
            <person name="Pearson M."/>
            <person name="Roberts A."/>
            <person name="Saif S."/>
            <person name="Shea T."/>
            <person name="Shenoy N."/>
            <person name="Sisk P."/>
            <person name="Stolte C."/>
            <person name="Sykes S."/>
            <person name="Walk T."/>
            <person name="White J."/>
            <person name="Yandava C."/>
            <person name="Haas B."/>
            <person name="Nusbaum C."/>
            <person name="Birren B."/>
        </authorList>
    </citation>
    <scope>NUCLEOTIDE SEQUENCE [LARGE SCALE GENOMIC DNA]</scope>
    <source>
        <strain evidence="4">R3-111a-1</strain>
    </source>
</reference>
<feature type="region of interest" description="Disordered" evidence="1">
    <location>
        <begin position="370"/>
        <end position="397"/>
    </location>
</feature>
<reference evidence="2" key="2">
    <citation type="submission" date="2010-07" db="EMBL/GenBank/DDBJ databases">
        <authorList>
            <consortium name="The Broad Institute Genome Sequencing Platform"/>
            <consortium name="Broad Institute Genome Sequencing Center for Infectious Disease"/>
            <person name="Ma L.-J."/>
            <person name="Dead R."/>
            <person name="Young S."/>
            <person name="Zeng Q."/>
            <person name="Koehrsen M."/>
            <person name="Alvarado L."/>
            <person name="Berlin A."/>
            <person name="Chapman S.B."/>
            <person name="Chen Z."/>
            <person name="Freedman E."/>
            <person name="Gellesch M."/>
            <person name="Goldberg J."/>
            <person name="Griggs A."/>
            <person name="Gujja S."/>
            <person name="Heilman E.R."/>
            <person name="Heiman D."/>
            <person name="Hepburn T."/>
            <person name="Howarth C."/>
            <person name="Jen D."/>
            <person name="Larson L."/>
            <person name="Mehta T."/>
            <person name="Neiman D."/>
            <person name="Pearson M."/>
            <person name="Roberts A."/>
            <person name="Saif S."/>
            <person name="Shea T."/>
            <person name="Shenoy N."/>
            <person name="Sisk P."/>
            <person name="Stolte C."/>
            <person name="Sykes S."/>
            <person name="Walk T."/>
            <person name="White J."/>
            <person name="Yandava C."/>
            <person name="Haas B."/>
            <person name="Nusbaum C."/>
            <person name="Birren B."/>
        </authorList>
    </citation>
    <scope>NUCLEOTIDE SEQUENCE</scope>
    <source>
        <strain evidence="2">R3-111a-1</strain>
    </source>
</reference>
<reference evidence="2" key="3">
    <citation type="submission" date="2010-09" db="EMBL/GenBank/DDBJ databases">
        <title>Annotation of Gaeumannomyces graminis var. tritici R3-111a-1.</title>
        <authorList>
            <consortium name="The Broad Institute Genome Sequencing Platform"/>
            <person name="Ma L.-J."/>
            <person name="Dead R."/>
            <person name="Young S.K."/>
            <person name="Zeng Q."/>
            <person name="Gargeya S."/>
            <person name="Fitzgerald M."/>
            <person name="Haas B."/>
            <person name="Abouelleil A."/>
            <person name="Alvarado L."/>
            <person name="Arachchi H.M."/>
            <person name="Berlin A."/>
            <person name="Brown A."/>
            <person name="Chapman S.B."/>
            <person name="Chen Z."/>
            <person name="Dunbar C."/>
            <person name="Freedman E."/>
            <person name="Gearin G."/>
            <person name="Gellesch M."/>
            <person name="Goldberg J."/>
            <person name="Griggs A."/>
            <person name="Gujja S."/>
            <person name="Heiman D."/>
            <person name="Howarth C."/>
            <person name="Larson L."/>
            <person name="Lui A."/>
            <person name="MacDonald P.J.P."/>
            <person name="Mehta T."/>
            <person name="Montmayeur A."/>
            <person name="Murphy C."/>
            <person name="Neiman D."/>
            <person name="Pearson M."/>
            <person name="Priest M."/>
            <person name="Roberts A."/>
            <person name="Saif S."/>
            <person name="Shea T."/>
            <person name="Shenoy N."/>
            <person name="Sisk P."/>
            <person name="Stolte C."/>
            <person name="Sykes S."/>
            <person name="Yandava C."/>
            <person name="Wortman J."/>
            <person name="Nusbaum C."/>
            <person name="Birren B."/>
        </authorList>
    </citation>
    <scope>NUCLEOTIDE SEQUENCE</scope>
    <source>
        <strain evidence="2">R3-111a-1</strain>
    </source>
</reference>
<feature type="region of interest" description="Disordered" evidence="1">
    <location>
        <begin position="270"/>
        <end position="303"/>
    </location>
</feature>
<keyword evidence="4" id="KW-1185">Reference proteome</keyword>
<dbReference type="EMBL" id="GL385398">
    <property type="protein sequence ID" value="EJT74539.1"/>
    <property type="molecule type" value="Genomic_DNA"/>
</dbReference>
<proteinExistence type="predicted"/>
<dbReference type="eggNOG" id="ENOG502SPB4">
    <property type="taxonomic scope" value="Eukaryota"/>
</dbReference>
<feature type="compositionally biased region" description="Pro residues" evidence="1">
    <location>
        <begin position="31"/>
        <end position="41"/>
    </location>
</feature>
<organism evidence="2">
    <name type="scientific">Gaeumannomyces tritici (strain R3-111a-1)</name>
    <name type="common">Wheat and barley take-all root rot fungus</name>
    <name type="synonym">Gaeumannomyces graminis var. tritici</name>
    <dbReference type="NCBI Taxonomy" id="644352"/>
    <lineage>
        <taxon>Eukaryota</taxon>
        <taxon>Fungi</taxon>
        <taxon>Dikarya</taxon>
        <taxon>Ascomycota</taxon>
        <taxon>Pezizomycotina</taxon>
        <taxon>Sordariomycetes</taxon>
        <taxon>Sordariomycetidae</taxon>
        <taxon>Magnaporthales</taxon>
        <taxon>Magnaporthaceae</taxon>
        <taxon>Gaeumannomyces</taxon>
    </lineage>
</organism>
<dbReference type="RefSeq" id="XP_009224483.1">
    <property type="nucleotide sequence ID" value="XM_009226219.1"/>
</dbReference>
<evidence type="ECO:0000313" key="3">
    <source>
        <dbReference type="EnsemblFungi" id="EJT74539"/>
    </source>
</evidence>
<feature type="region of interest" description="Disordered" evidence="1">
    <location>
        <begin position="1"/>
        <end position="87"/>
    </location>
</feature>
<reference evidence="3" key="5">
    <citation type="submission" date="2018-04" db="UniProtKB">
        <authorList>
            <consortium name="EnsemblFungi"/>
        </authorList>
    </citation>
    <scope>IDENTIFICATION</scope>
    <source>
        <strain evidence="3">R3-111a-1</strain>
    </source>
</reference>